<gene>
    <name evidence="2" type="ORF">DGMP_02440</name>
</gene>
<protein>
    <recommendedName>
        <fullName evidence="1">NIF system FeS cluster assembly NifU N-terminal domain-containing protein</fullName>
    </recommendedName>
</protein>
<dbReference type="EMBL" id="AP024086">
    <property type="protein sequence ID" value="BCL59551.1"/>
    <property type="molecule type" value="Genomic_DNA"/>
</dbReference>
<dbReference type="GO" id="GO:0051536">
    <property type="term" value="F:iron-sulfur cluster binding"/>
    <property type="evidence" value="ECO:0007669"/>
    <property type="project" value="InterPro"/>
</dbReference>
<feature type="domain" description="NIF system FeS cluster assembly NifU N-terminal" evidence="1">
    <location>
        <begin position="30"/>
        <end position="143"/>
    </location>
</feature>
<name>A0A8D5FF58_9BACT</name>
<evidence type="ECO:0000313" key="2">
    <source>
        <dbReference type="EMBL" id="BCL59551.1"/>
    </source>
</evidence>
<organism evidence="2 3">
    <name type="scientific">Desulfomarina profundi</name>
    <dbReference type="NCBI Taxonomy" id="2772557"/>
    <lineage>
        <taxon>Bacteria</taxon>
        <taxon>Pseudomonadati</taxon>
        <taxon>Thermodesulfobacteriota</taxon>
        <taxon>Desulfobulbia</taxon>
        <taxon>Desulfobulbales</taxon>
        <taxon>Desulfobulbaceae</taxon>
        <taxon>Desulfomarina</taxon>
    </lineage>
</organism>
<dbReference type="GO" id="GO:0016226">
    <property type="term" value="P:iron-sulfur cluster assembly"/>
    <property type="evidence" value="ECO:0007669"/>
    <property type="project" value="InterPro"/>
</dbReference>
<keyword evidence="3" id="KW-1185">Reference proteome</keyword>
<dbReference type="PANTHER" id="PTHR10093">
    <property type="entry name" value="IRON-SULFUR CLUSTER ASSEMBLY ENZYME NIFU HOMOLOG"/>
    <property type="match status" value="1"/>
</dbReference>
<evidence type="ECO:0000259" key="1">
    <source>
        <dbReference type="Pfam" id="PF01592"/>
    </source>
</evidence>
<dbReference type="InterPro" id="IPR002871">
    <property type="entry name" value="NIF_FeS_clus_asmbl_NifU_N"/>
</dbReference>
<dbReference type="RefSeq" id="WP_228855764.1">
    <property type="nucleotide sequence ID" value="NZ_AP024086.1"/>
</dbReference>
<proteinExistence type="predicted"/>
<dbReference type="KEGG" id="dbk:DGMP_02440"/>
<dbReference type="Proteomes" id="UP000826725">
    <property type="component" value="Chromosome"/>
</dbReference>
<accession>A0A8D5FF58</accession>
<dbReference type="GO" id="GO:0005506">
    <property type="term" value="F:iron ion binding"/>
    <property type="evidence" value="ECO:0007669"/>
    <property type="project" value="InterPro"/>
</dbReference>
<sequence>MNDAEFDAIVNKIQEEVFAEARNALGVKGFDRWRNPRFCGKMTDSDGFARVKGSCGDTMEMYIKVEGERLREVSYTTDGCGSSSVAGSFTAELATGRSIEEVFDLSGADVLKEIGSFPEAEEHCAYLAVKTLQEALNAYMVAQTKKGKLKELNHINIDHCS</sequence>
<dbReference type="AlphaFoldDB" id="A0A8D5FF58"/>
<dbReference type="Pfam" id="PF01592">
    <property type="entry name" value="NifU_N"/>
    <property type="match status" value="1"/>
</dbReference>
<evidence type="ECO:0000313" key="3">
    <source>
        <dbReference type="Proteomes" id="UP000826725"/>
    </source>
</evidence>
<reference evidence="2" key="1">
    <citation type="submission" date="2020-09" db="EMBL/GenBank/DDBJ databases">
        <title>Desulfogranum mesoprofundum gen. nov., sp. nov., a novel mesophilic, sulfate-reducing chemolithoautotroph isolated from a deep-sea hydrothermal vent chimney in the Suiyo Seamount.</title>
        <authorList>
            <person name="Hashimoto Y."/>
            <person name="Nakagawa S."/>
        </authorList>
    </citation>
    <scope>NUCLEOTIDE SEQUENCE</scope>
    <source>
        <strain evidence="2">KT2</strain>
    </source>
</reference>
<dbReference type="CDD" id="cd06664">
    <property type="entry name" value="IscU_like"/>
    <property type="match status" value="1"/>
</dbReference>